<dbReference type="InterPro" id="IPR003337">
    <property type="entry name" value="Trehalose_PPase"/>
</dbReference>
<dbReference type="CDD" id="cd03788">
    <property type="entry name" value="GT20_TPS"/>
    <property type="match status" value="1"/>
</dbReference>
<dbReference type="Gene3D" id="3.40.50.2000">
    <property type="entry name" value="Glycogen Phosphorylase B"/>
    <property type="match status" value="2"/>
</dbReference>
<sequence>MLSRSCFNLLNLDDYSSAADRTRLPRIMTVPGIISDFDDHNDQKSEVSETTTVSSVNQERRIIVANQLPIKAYKDAAKNGEWCFDWDEDELVLHIKDGLPADVEVVYVGSLKVEIDPLEQEEVAQLLLEKFRCVPTFLPLDLINKFYHGFCKHYLWPLFHYMLPVTSSHGVRFDKSMWQAYVSANKIFADKVMEVVNPDEDCVWIHDYHLMLLPTFLRRKFHRVKLGFFLHSPFPSSEIYRTLPVREEILRALLNCDLIGFHTFDYARHFLSCCSRMLGLDYQSKRGYIGLEYYGRTVSIKILPVGIHMGQLESFMSLPDTAEKVKELRQKYEGKIVMLGVDDLDMFKGISLKFLAMGQLLDEHPKHRGKVVLVQIMNPARSQGNDIQEVQSEINRVAREVNQKYGEPGYEPIVCVNDQVSTRDKVAYYAVSECVVVNAVRDGMNLVPYKYTVSRQGSPYMNEALGLSESAKLRKSVIIVSEFIGCSPSLSGAIRVNPWNIDSVADAMHLAVKMPDAEKEMRHEKHYKYITSHDVAYWARSFIQDLERACSEHYLKRCWGIGFGLRFRLVALGPNFRKLSVEHIVSAYNKTSSRLILLDYDGTMMPQDTVDKSPSDEVIAVLNSLCSDPKNIVFIVSGRGTDSLSKWFSQCQKLGLSAEHGCFTRWVKDSPWESCISALDLDWKKIVLPVMEHYTEATDGSSIEQKESAIVWHHQEADPDFGTWQSKELLDHLEGVLANEPVVVKRGQNIVEVKPQGVNKGIVVENLIATMSNRGKPPDFVLCVGDDRSDEDMFESVASSVSKHSLPDIAEVFACTVGQKPSMAKYYLDDTYEVIKMLQGLSTASAHPLPRHSQNEVSFGGFL</sequence>
<dbReference type="EC" id="2.4.1.15" evidence="3"/>
<evidence type="ECO:0000256" key="3">
    <source>
        <dbReference type="ARBA" id="ARBA00012538"/>
    </source>
</evidence>
<dbReference type="GO" id="GO:0003825">
    <property type="term" value="F:alpha,alpha-trehalose-phosphate synthase (UDP-forming) activity"/>
    <property type="evidence" value="ECO:0007669"/>
    <property type="project" value="UniProtKB-EC"/>
</dbReference>
<dbReference type="EMBL" id="JBJUIK010000002">
    <property type="protein sequence ID" value="KAL3535314.1"/>
    <property type="molecule type" value="Genomic_DNA"/>
</dbReference>
<dbReference type="InterPro" id="IPR036412">
    <property type="entry name" value="HAD-like_sf"/>
</dbReference>
<gene>
    <name evidence="8" type="ORF">ACH5RR_003775</name>
</gene>
<comment type="catalytic activity">
    <reaction evidence="7">
        <text>D-glucose 6-phosphate + UDP-alpha-D-glucose = alpha,alpha-trehalose 6-phosphate + UDP + H(+)</text>
        <dbReference type="Rhea" id="RHEA:18889"/>
        <dbReference type="ChEBI" id="CHEBI:15378"/>
        <dbReference type="ChEBI" id="CHEBI:58223"/>
        <dbReference type="ChEBI" id="CHEBI:58429"/>
        <dbReference type="ChEBI" id="CHEBI:58885"/>
        <dbReference type="ChEBI" id="CHEBI:61548"/>
        <dbReference type="EC" id="2.4.1.15"/>
    </reaction>
</comment>
<evidence type="ECO:0000313" key="9">
    <source>
        <dbReference type="Proteomes" id="UP001630127"/>
    </source>
</evidence>
<dbReference type="GO" id="GO:0005991">
    <property type="term" value="P:trehalose metabolic process"/>
    <property type="evidence" value="ECO:0007669"/>
    <property type="project" value="UniProtKB-ARBA"/>
</dbReference>
<dbReference type="FunFam" id="3.40.50.1000:FF:000052">
    <property type="entry name" value="Alpha,alpha-trehalose-phosphate synthase [UDP-forming] 6"/>
    <property type="match status" value="1"/>
</dbReference>
<comment type="similarity">
    <text evidence="2">In the C-terminal section; belongs to the trehalose phosphatase family.</text>
</comment>
<keyword evidence="6" id="KW-0808">Transferase</keyword>
<evidence type="ECO:0000256" key="2">
    <source>
        <dbReference type="ARBA" id="ARBA00006330"/>
    </source>
</evidence>
<name>A0ABD3AVT5_9GENT</name>
<keyword evidence="4" id="KW-0597">Phosphoprotein</keyword>
<evidence type="ECO:0000256" key="7">
    <source>
        <dbReference type="ARBA" id="ARBA00048039"/>
    </source>
</evidence>
<dbReference type="FunFam" id="3.40.50.1000:FF:000054">
    <property type="entry name" value="alpha,alpha-trehalose-phosphate synthase [UDP-forming] 6"/>
    <property type="match status" value="1"/>
</dbReference>
<dbReference type="FunFam" id="3.30.70.1020:FF:000002">
    <property type="entry name" value="Trehalose-6-phosphate synthase 2"/>
    <property type="match status" value="1"/>
</dbReference>
<dbReference type="Pfam" id="PF00982">
    <property type="entry name" value="Glyco_transf_20"/>
    <property type="match status" value="1"/>
</dbReference>
<dbReference type="Gene3D" id="3.40.50.1000">
    <property type="entry name" value="HAD superfamily/HAD-like"/>
    <property type="match status" value="2"/>
</dbReference>
<dbReference type="SUPFAM" id="SSF56784">
    <property type="entry name" value="HAD-like"/>
    <property type="match status" value="1"/>
</dbReference>
<dbReference type="InterPro" id="IPR006379">
    <property type="entry name" value="HAD-SF_hydro_IIB"/>
</dbReference>
<evidence type="ECO:0000313" key="8">
    <source>
        <dbReference type="EMBL" id="KAL3535314.1"/>
    </source>
</evidence>
<comment type="similarity">
    <text evidence="1">In the N-terminal section; belongs to the glycosyltransferase 20 family.</text>
</comment>
<dbReference type="FunFam" id="3.40.50.2000:FF:000017">
    <property type="entry name" value="alpha,alpha-trehalose-phosphate synthase [UDP-forming] 6"/>
    <property type="match status" value="1"/>
</dbReference>
<reference evidence="8 9" key="1">
    <citation type="submission" date="2024-11" db="EMBL/GenBank/DDBJ databases">
        <title>A near-complete genome assembly of Cinchona calisaya.</title>
        <authorList>
            <person name="Lian D.C."/>
            <person name="Zhao X.W."/>
            <person name="Wei L."/>
        </authorList>
    </citation>
    <scope>NUCLEOTIDE SEQUENCE [LARGE SCALE GENOMIC DNA]</scope>
    <source>
        <tissue evidence="8">Nenye</tissue>
    </source>
</reference>
<dbReference type="FunFam" id="3.40.50.2000:FF:000010">
    <property type="entry name" value="Alpha,alpha-trehalose-phosphate synthase"/>
    <property type="match status" value="1"/>
</dbReference>
<dbReference type="PANTHER" id="PTHR10788:SF46">
    <property type="entry name" value="ALPHA,ALPHA-TREHALOSE-PHOSPHATE SYNTHASE [UDP-FORMING] 11-RELATED"/>
    <property type="match status" value="1"/>
</dbReference>
<dbReference type="NCBIfam" id="TIGR00685">
    <property type="entry name" value="T6PP"/>
    <property type="match status" value="1"/>
</dbReference>
<dbReference type="NCBIfam" id="TIGR01484">
    <property type="entry name" value="HAD-SF-IIB"/>
    <property type="match status" value="1"/>
</dbReference>
<keyword evidence="5" id="KW-0328">Glycosyltransferase</keyword>
<evidence type="ECO:0000256" key="5">
    <source>
        <dbReference type="ARBA" id="ARBA00022676"/>
    </source>
</evidence>
<evidence type="ECO:0000256" key="4">
    <source>
        <dbReference type="ARBA" id="ARBA00022553"/>
    </source>
</evidence>
<dbReference type="InterPro" id="IPR023214">
    <property type="entry name" value="HAD_sf"/>
</dbReference>
<protein>
    <recommendedName>
        <fullName evidence="3">alpha,alpha-trehalose-phosphate synthase (UDP-forming)</fullName>
        <ecNumber evidence="3">2.4.1.15</ecNumber>
    </recommendedName>
</protein>
<keyword evidence="9" id="KW-1185">Reference proteome</keyword>
<dbReference type="InterPro" id="IPR001830">
    <property type="entry name" value="Glyco_trans_20"/>
</dbReference>
<comment type="caution">
    <text evidence="8">The sequence shown here is derived from an EMBL/GenBank/DDBJ whole genome shotgun (WGS) entry which is preliminary data.</text>
</comment>
<dbReference type="SUPFAM" id="SSF53756">
    <property type="entry name" value="UDP-Glycosyltransferase/glycogen phosphorylase"/>
    <property type="match status" value="1"/>
</dbReference>
<dbReference type="Proteomes" id="UP001630127">
    <property type="component" value="Unassembled WGS sequence"/>
</dbReference>
<dbReference type="Pfam" id="PF02358">
    <property type="entry name" value="Trehalose_PPase"/>
    <property type="match status" value="1"/>
</dbReference>
<dbReference type="AlphaFoldDB" id="A0ABD3AVT5"/>
<evidence type="ECO:0000256" key="1">
    <source>
        <dbReference type="ARBA" id="ARBA00005409"/>
    </source>
</evidence>
<dbReference type="CDD" id="cd01627">
    <property type="entry name" value="HAD_TPP"/>
    <property type="match status" value="1"/>
</dbReference>
<evidence type="ECO:0000256" key="6">
    <source>
        <dbReference type="ARBA" id="ARBA00022679"/>
    </source>
</evidence>
<organism evidence="8 9">
    <name type="scientific">Cinchona calisaya</name>
    <dbReference type="NCBI Taxonomy" id="153742"/>
    <lineage>
        <taxon>Eukaryota</taxon>
        <taxon>Viridiplantae</taxon>
        <taxon>Streptophyta</taxon>
        <taxon>Embryophyta</taxon>
        <taxon>Tracheophyta</taxon>
        <taxon>Spermatophyta</taxon>
        <taxon>Magnoliopsida</taxon>
        <taxon>eudicotyledons</taxon>
        <taxon>Gunneridae</taxon>
        <taxon>Pentapetalae</taxon>
        <taxon>asterids</taxon>
        <taxon>lamiids</taxon>
        <taxon>Gentianales</taxon>
        <taxon>Rubiaceae</taxon>
        <taxon>Cinchonoideae</taxon>
        <taxon>Cinchoneae</taxon>
        <taxon>Cinchona</taxon>
    </lineage>
</organism>
<proteinExistence type="inferred from homology"/>
<dbReference type="PANTHER" id="PTHR10788">
    <property type="entry name" value="TREHALOSE-6-PHOSPHATE SYNTHASE"/>
    <property type="match status" value="1"/>
</dbReference>
<accession>A0ABD3AVT5</accession>